<accession>A0AA37UQQ7</accession>
<dbReference type="AlphaFoldDB" id="A0AA37UQQ7"/>
<keyword evidence="2" id="KW-1185">Reference proteome</keyword>
<organism evidence="1 2">
    <name type="scientific">Colletotrichum spaethianum</name>
    <dbReference type="NCBI Taxonomy" id="700344"/>
    <lineage>
        <taxon>Eukaryota</taxon>
        <taxon>Fungi</taxon>
        <taxon>Dikarya</taxon>
        <taxon>Ascomycota</taxon>
        <taxon>Pezizomycotina</taxon>
        <taxon>Sordariomycetes</taxon>
        <taxon>Hypocreomycetidae</taxon>
        <taxon>Glomerellales</taxon>
        <taxon>Glomerellaceae</taxon>
        <taxon>Colletotrichum</taxon>
        <taxon>Colletotrichum spaethianum species complex</taxon>
    </lineage>
</organism>
<reference evidence="1 2" key="1">
    <citation type="submission" date="2022-03" db="EMBL/GenBank/DDBJ databases">
        <title>Genome data of Colletotrichum spp.</title>
        <authorList>
            <person name="Utami Y.D."/>
            <person name="Hiruma K."/>
        </authorList>
    </citation>
    <scope>NUCLEOTIDE SEQUENCE [LARGE SCALE GENOMIC DNA]</scope>
    <source>
        <strain evidence="1 2">MAFF 239500</strain>
    </source>
</reference>
<sequence>MDQGEEQMMTSTVFHFVPFFFTLFRFDSNKLHSVRLLLILHIIGLGLDKGHGDALAADIQVDSVNGTGADAPRGELLVCALDDVVGVDGDDLGNRDGGVAGDELVGGHLNASDVHGGDLGTAARRLLGLVGAGLDLLLSDDGALGGGGGGASGGLAGAGGGRAVFDDHTNTGAFLASAELDLGTLGKGGLGVLQGAVETGQVSLLAGSVGLAKLYARSDLLAHTLESGNGLCLYGRNVTRVGAKVDVQGQGIEVSGQAGNGEDVAVNHIVDRFG</sequence>
<dbReference type="EMBL" id="BQXU01000028">
    <property type="protein sequence ID" value="GKT49247.1"/>
    <property type="molecule type" value="Genomic_DNA"/>
</dbReference>
<evidence type="ECO:0000313" key="2">
    <source>
        <dbReference type="Proteomes" id="UP001055115"/>
    </source>
</evidence>
<name>A0AA37UQQ7_9PEZI</name>
<comment type="caution">
    <text evidence="1">The sequence shown here is derived from an EMBL/GenBank/DDBJ whole genome shotgun (WGS) entry which is preliminary data.</text>
</comment>
<dbReference type="RefSeq" id="XP_049131597.1">
    <property type="nucleotide sequence ID" value="XM_049275640.1"/>
</dbReference>
<gene>
    <name evidence="1" type="ORF">ColSpa_09429</name>
</gene>
<dbReference type="GeneID" id="73330231"/>
<dbReference type="Proteomes" id="UP001055115">
    <property type="component" value="Unassembled WGS sequence"/>
</dbReference>
<proteinExistence type="predicted"/>
<protein>
    <submittedName>
        <fullName evidence="1">Uncharacterized protein</fullName>
    </submittedName>
</protein>
<evidence type="ECO:0000313" key="1">
    <source>
        <dbReference type="EMBL" id="GKT49247.1"/>
    </source>
</evidence>